<dbReference type="PANTHER" id="PTHR45889:SF8">
    <property type="entry name" value="IG-LIKE DOMAIN-CONTAINING PROTEIN"/>
    <property type="match status" value="1"/>
</dbReference>
<feature type="domain" description="Ig-like" evidence="6">
    <location>
        <begin position="301"/>
        <end position="382"/>
    </location>
</feature>
<evidence type="ECO:0000256" key="2">
    <source>
        <dbReference type="ARBA" id="ARBA00023136"/>
    </source>
</evidence>
<gene>
    <name evidence="7" type="ORF">MEDL_14341</name>
</gene>
<comment type="caution">
    <text evidence="7">The sequence shown here is derived from an EMBL/GenBank/DDBJ whole genome shotgun (WGS) entry which is preliminary data.</text>
</comment>
<sequence>MTNISEILGTDGIKLRCLYTKDPDDQVSGINFLAENVSTETFINIAESSIFSPYTKLLPYGVYLFGSANISKLSDSQSEVVLTFNNLKCKHERNYKCTLSVHQAAPTHSAPMDIFVGVPPTKPEHVVVINSPMDVSTTTAKPSVSTPISSKNEPTITSPGGNTIKTTPLYNFGSSPVDDGIPNTTLSYNKTVQKAKKEKSIIEDDNITFKCSGNVGKPAAIFIFQKFLEGHIQSTTYDVTTTTIEEIPGNCSYYRTSYLTFQVTAEDNNAVIRCVIVSPLAEENMFVDSEQIEVKYHVRIPTVTKYPDKHEYIAGVDSSITLTCTSDGNPKPIYHWYKDNHGDIISIAENLTLMNINTTDRGLYTCYVSNTINGLTFTEVASIEVNIMNEENEVKSTTSKNNCSVQTSEIKKDNTSVIVVGAVSGSIILVLCVILFGVLQNKNKTLRCPHTVNCRNITETNVNTTQQHNSPYDGVGHVLDVHNYDELSTREHQYTNTNLMSS</sequence>
<protein>
    <recommendedName>
        <fullName evidence="6">Ig-like domain-containing protein</fullName>
    </recommendedName>
</protein>
<dbReference type="EMBL" id="CAJPWZ010000722">
    <property type="protein sequence ID" value="CAG2199635.1"/>
    <property type="molecule type" value="Genomic_DNA"/>
</dbReference>
<dbReference type="SMART" id="SM00408">
    <property type="entry name" value="IGc2"/>
    <property type="match status" value="1"/>
</dbReference>
<comment type="subcellular location">
    <subcellularLocation>
        <location evidence="1">Membrane</location>
        <topology evidence="1">Single-pass membrane protein</topology>
    </subcellularLocation>
</comment>
<dbReference type="GO" id="GO:0016020">
    <property type="term" value="C:membrane"/>
    <property type="evidence" value="ECO:0007669"/>
    <property type="project" value="UniProtKB-SubCell"/>
</dbReference>
<dbReference type="Pfam" id="PF08205">
    <property type="entry name" value="C2-set_2"/>
    <property type="match status" value="1"/>
</dbReference>
<dbReference type="InterPro" id="IPR003598">
    <property type="entry name" value="Ig_sub2"/>
</dbReference>
<organism evidence="7 8">
    <name type="scientific">Mytilus edulis</name>
    <name type="common">Blue mussel</name>
    <dbReference type="NCBI Taxonomy" id="6550"/>
    <lineage>
        <taxon>Eukaryota</taxon>
        <taxon>Metazoa</taxon>
        <taxon>Spiralia</taxon>
        <taxon>Lophotrochozoa</taxon>
        <taxon>Mollusca</taxon>
        <taxon>Bivalvia</taxon>
        <taxon>Autobranchia</taxon>
        <taxon>Pteriomorphia</taxon>
        <taxon>Mytilida</taxon>
        <taxon>Mytiloidea</taxon>
        <taxon>Mytilidae</taxon>
        <taxon>Mytilinae</taxon>
        <taxon>Mytilus</taxon>
    </lineage>
</organism>
<evidence type="ECO:0000256" key="1">
    <source>
        <dbReference type="ARBA" id="ARBA00004167"/>
    </source>
</evidence>
<keyword evidence="8" id="KW-1185">Reference proteome</keyword>
<feature type="transmembrane region" description="Helical" evidence="5">
    <location>
        <begin position="417"/>
        <end position="439"/>
    </location>
</feature>
<keyword evidence="5" id="KW-1133">Transmembrane helix</keyword>
<keyword evidence="5" id="KW-0812">Transmembrane</keyword>
<evidence type="ECO:0000313" key="8">
    <source>
        <dbReference type="Proteomes" id="UP000683360"/>
    </source>
</evidence>
<dbReference type="InterPro" id="IPR036179">
    <property type="entry name" value="Ig-like_dom_sf"/>
</dbReference>
<evidence type="ECO:0000313" key="7">
    <source>
        <dbReference type="EMBL" id="CAG2199635.1"/>
    </source>
</evidence>
<reference evidence="7" key="1">
    <citation type="submission" date="2021-03" db="EMBL/GenBank/DDBJ databases">
        <authorList>
            <person name="Bekaert M."/>
        </authorList>
    </citation>
    <scope>NUCLEOTIDE SEQUENCE</scope>
</reference>
<evidence type="ECO:0000259" key="6">
    <source>
        <dbReference type="PROSITE" id="PS50835"/>
    </source>
</evidence>
<keyword evidence="3" id="KW-1015">Disulfide bond</keyword>
<name>A0A8S3QXL6_MYTED</name>
<dbReference type="InterPro" id="IPR003599">
    <property type="entry name" value="Ig_sub"/>
</dbReference>
<dbReference type="PANTHER" id="PTHR45889">
    <property type="entry name" value="IG-LIKE DOMAIN-CONTAINING PROTEIN"/>
    <property type="match status" value="1"/>
</dbReference>
<accession>A0A8S3QXL6</accession>
<evidence type="ECO:0000256" key="3">
    <source>
        <dbReference type="ARBA" id="ARBA00023157"/>
    </source>
</evidence>
<proteinExistence type="predicted"/>
<dbReference type="Proteomes" id="UP000683360">
    <property type="component" value="Unassembled WGS sequence"/>
</dbReference>
<dbReference type="InterPro" id="IPR007110">
    <property type="entry name" value="Ig-like_dom"/>
</dbReference>
<dbReference type="PROSITE" id="PS50835">
    <property type="entry name" value="IG_LIKE"/>
    <property type="match status" value="1"/>
</dbReference>
<dbReference type="SUPFAM" id="SSF48726">
    <property type="entry name" value="Immunoglobulin"/>
    <property type="match status" value="1"/>
</dbReference>
<dbReference type="InterPro" id="IPR013162">
    <property type="entry name" value="CD80_C2-set"/>
</dbReference>
<evidence type="ECO:0000256" key="5">
    <source>
        <dbReference type="SAM" id="Phobius"/>
    </source>
</evidence>
<dbReference type="InterPro" id="IPR013783">
    <property type="entry name" value="Ig-like_fold"/>
</dbReference>
<keyword evidence="2 5" id="KW-0472">Membrane</keyword>
<evidence type="ECO:0000256" key="4">
    <source>
        <dbReference type="SAM" id="MobiDB-lite"/>
    </source>
</evidence>
<dbReference type="Gene3D" id="2.60.40.10">
    <property type="entry name" value="Immunoglobulins"/>
    <property type="match status" value="2"/>
</dbReference>
<dbReference type="SMART" id="SM00409">
    <property type="entry name" value="IG"/>
    <property type="match status" value="2"/>
</dbReference>
<dbReference type="AlphaFoldDB" id="A0A8S3QXL6"/>
<feature type="region of interest" description="Disordered" evidence="4">
    <location>
        <begin position="139"/>
        <end position="163"/>
    </location>
</feature>
<dbReference type="OrthoDB" id="10039395at2759"/>
<dbReference type="Pfam" id="PF13927">
    <property type="entry name" value="Ig_3"/>
    <property type="match status" value="1"/>
</dbReference>